<dbReference type="Gene3D" id="3.30.110.150">
    <property type="entry name" value="SepF-like protein"/>
    <property type="match status" value="1"/>
</dbReference>
<gene>
    <name evidence="5" type="ORF">UFOPK3046_00027</name>
    <name evidence="6" type="ORF">UFOPK3914_01695</name>
</gene>
<protein>
    <submittedName>
        <fullName evidence="5">Unannotated protein</fullName>
    </submittedName>
</protein>
<dbReference type="PANTHER" id="PTHR35798">
    <property type="entry name" value="CELL DIVISION PROTEIN SEPF"/>
    <property type="match status" value="1"/>
</dbReference>
<proteinExistence type="inferred from homology"/>
<keyword evidence="1" id="KW-0132">Cell division</keyword>
<evidence type="ECO:0000256" key="1">
    <source>
        <dbReference type="ARBA" id="ARBA00022618"/>
    </source>
</evidence>
<keyword evidence="3" id="KW-0131">Cell cycle</keyword>
<dbReference type="AlphaFoldDB" id="A0A6J6XAD4"/>
<keyword evidence="2" id="KW-0717">Septation</keyword>
<evidence type="ECO:0000256" key="3">
    <source>
        <dbReference type="ARBA" id="ARBA00023306"/>
    </source>
</evidence>
<name>A0A6J6XAD4_9ZZZZ</name>
<dbReference type="InterPro" id="IPR007561">
    <property type="entry name" value="Cell_div_SepF/SepF-rel"/>
</dbReference>
<accession>A0A6J6XAD4</accession>
<dbReference type="HAMAP" id="MF_01197">
    <property type="entry name" value="SepF"/>
    <property type="match status" value="1"/>
</dbReference>
<sequence>MSNWMKNTKTWLGLGNDPYYEDEYGDPGSEDEYEDAEYEEDDFVEPERQPARSSSQGRGAVRAVPNQPRTKEDWEEGEGGVRVITSASTDPSSIRGVVRPLPSSAKPQIVSPTGFNDVQQVADTFKRDQPVIMNLQGVDKELSRRLIDFASGLCYGLEGDMERVSDQIFLLTPHGAEVSDDERRRMRDGDLGNGDR</sequence>
<dbReference type="EMBL" id="CAFBOG010000198">
    <property type="protein sequence ID" value="CAB4992828.1"/>
    <property type="molecule type" value="Genomic_DNA"/>
</dbReference>
<dbReference type="GO" id="GO:0000917">
    <property type="term" value="P:division septum assembly"/>
    <property type="evidence" value="ECO:0007669"/>
    <property type="project" value="UniProtKB-KW"/>
</dbReference>
<evidence type="ECO:0000313" key="5">
    <source>
        <dbReference type="EMBL" id="CAB4792763.1"/>
    </source>
</evidence>
<dbReference type="InterPro" id="IPR038594">
    <property type="entry name" value="SepF-like_sf"/>
</dbReference>
<dbReference type="PANTHER" id="PTHR35798:SF1">
    <property type="entry name" value="CELL DIVISION PROTEIN SEPF"/>
    <property type="match status" value="1"/>
</dbReference>
<dbReference type="EMBL" id="CAFAAQ010000001">
    <property type="protein sequence ID" value="CAB4792763.1"/>
    <property type="molecule type" value="Genomic_DNA"/>
</dbReference>
<feature type="region of interest" description="Disordered" evidence="4">
    <location>
        <begin position="1"/>
        <end position="79"/>
    </location>
</feature>
<dbReference type="Pfam" id="PF04472">
    <property type="entry name" value="SepF"/>
    <property type="match status" value="1"/>
</dbReference>
<feature type="compositionally biased region" description="Polar residues" evidence="4">
    <location>
        <begin position="1"/>
        <end position="10"/>
    </location>
</feature>
<evidence type="ECO:0000256" key="4">
    <source>
        <dbReference type="SAM" id="MobiDB-lite"/>
    </source>
</evidence>
<organism evidence="5">
    <name type="scientific">freshwater metagenome</name>
    <dbReference type="NCBI Taxonomy" id="449393"/>
    <lineage>
        <taxon>unclassified sequences</taxon>
        <taxon>metagenomes</taxon>
        <taxon>ecological metagenomes</taxon>
    </lineage>
</organism>
<feature type="compositionally biased region" description="Acidic residues" evidence="4">
    <location>
        <begin position="19"/>
        <end position="44"/>
    </location>
</feature>
<evidence type="ECO:0000313" key="6">
    <source>
        <dbReference type="EMBL" id="CAB4992828.1"/>
    </source>
</evidence>
<dbReference type="InterPro" id="IPR023052">
    <property type="entry name" value="Cell_div_SepF"/>
</dbReference>
<reference evidence="5" key="1">
    <citation type="submission" date="2020-05" db="EMBL/GenBank/DDBJ databases">
        <authorList>
            <person name="Chiriac C."/>
            <person name="Salcher M."/>
            <person name="Ghai R."/>
            <person name="Kavagutti S V."/>
        </authorList>
    </citation>
    <scope>NUCLEOTIDE SEQUENCE</scope>
</reference>
<evidence type="ECO:0000256" key="2">
    <source>
        <dbReference type="ARBA" id="ARBA00023210"/>
    </source>
</evidence>